<dbReference type="HOGENOM" id="CLU_297546_0_0_1"/>
<dbReference type="Pfam" id="PF08386">
    <property type="entry name" value="Abhydrolase_4"/>
    <property type="match status" value="1"/>
</dbReference>
<evidence type="ECO:0000256" key="3">
    <source>
        <dbReference type="SAM" id="MobiDB-lite"/>
    </source>
</evidence>
<feature type="compositionally biased region" description="Pro residues" evidence="3">
    <location>
        <begin position="401"/>
        <end position="410"/>
    </location>
</feature>
<evidence type="ECO:0000259" key="4">
    <source>
        <dbReference type="Pfam" id="PF00561"/>
    </source>
</evidence>
<dbReference type="OrthoDB" id="425534at2759"/>
<dbReference type="EMBL" id="KB469299">
    <property type="protein sequence ID" value="EPQ57573.1"/>
    <property type="molecule type" value="Genomic_DNA"/>
</dbReference>
<feature type="compositionally biased region" description="Acidic residues" evidence="3">
    <location>
        <begin position="378"/>
        <end position="388"/>
    </location>
</feature>
<comment type="similarity">
    <text evidence="1">Belongs to the peptidase S33 family.</text>
</comment>
<sequence length="1012" mass="109289">MAWAMGGEARYAELLSNTYGHRRLGPAAPCSTSSRAPTSPANAAPSSPRAQRVRNANTRGRATAGGADPCSTSTRAPTSPANAAPSPPTGNDKKKRKKKKKKKVCECGHNASLHAAEDGSSARAPAKSGRDSLMYSIVDTYSNGFKRLQMPEKTSEENARKEAVAGLRAVQDDEDDGRALVKGRGGKTRFKPSISKSKSKPEFKTKKTSAMKGVTVGGVVMVPYGLKSNGKLKRDRTPTPNDIEGGKHGEKGYRESRLFTEGVFQFYKEWSMQAIDNWLHDLFPEVFAYMDARYGSPEEGCYHWALLTRNRQRLIAVCKSEVTGTDLHKVRGVGRSPEDMKLYFTTKKPLPKQVYENWELATEQARQGHTEPMSPTEDLGDPTTDEELLGVSDDGQTGLDPTPPPRPQPRPAYKGKSRVISGRGGKLSVLTPSEPSGSSDEGDDGGEDHGNGEVAGPGHQSVQRYGKGKELATTERVKPAGYKRLTLDDSDSDIEWVKGPAKKAKDVLGSPQVKTSVADPLMPAPGLFDNGWGDFSFGGSGSGLSFEAGQSLSAVLKGQYDIIGFDPRGVKQSEPYISCFDSLYDQEMFSRATRNFGLNLPSNISAYVGEDLTRQLGLVSSNISSLSAQCYQRTGDVLKFMGTEAVVHDIDTMVKAFDGENALINYWGWSYGTIIGQYMVQILPPERLGRIIIDGVVDSQLWANDPLSETPSTTTEIGDVLQGFADSCAAAGAACPLSKLTSSGIIAKINATLDSLYASPVSVADVGYPAVADASLLRGVLQNGMYSIIDWPDLASTLDQVFTGNYTPLVQAILPPIDANDKTKPDLSAYANAVIACNDARQLDPSPSVQQESDKIIQALQQNSPQIGELGYTAHLCQYWPSIYYSQSRYNGSIGLPDGILKTPILIFTQGNDPVTPSTNAERAAQRLGNNARLLEQPGGFGHTAMSQMSFCTLPIVQSYMLYGKAPDNDRTVCQVNQLPFVSWNASAAENTTEGLDLESRQAWVALNGQLF</sequence>
<feature type="domain" description="AB hydrolase-1" evidence="4">
    <location>
        <begin position="538"/>
        <end position="727"/>
    </location>
</feature>
<feature type="compositionally biased region" description="Low complexity" evidence="3">
    <location>
        <begin position="26"/>
        <end position="84"/>
    </location>
</feature>
<dbReference type="InterPro" id="IPR013595">
    <property type="entry name" value="Pept_S33_TAP-like_C"/>
</dbReference>
<evidence type="ECO:0008006" key="8">
    <source>
        <dbReference type="Google" id="ProtNLM"/>
    </source>
</evidence>
<evidence type="ECO:0000256" key="2">
    <source>
        <dbReference type="ARBA" id="ARBA00022801"/>
    </source>
</evidence>
<gene>
    <name evidence="6" type="ORF">GLOTRDRAFT_137872</name>
</gene>
<protein>
    <recommendedName>
        <fullName evidence="8">Alpha/beta-hydrolase</fullName>
    </recommendedName>
</protein>
<dbReference type="Proteomes" id="UP000030669">
    <property type="component" value="Unassembled WGS sequence"/>
</dbReference>
<dbReference type="SUPFAM" id="SSF53474">
    <property type="entry name" value="alpha/beta-Hydrolases"/>
    <property type="match status" value="1"/>
</dbReference>
<dbReference type="InterPro" id="IPR000073">
    <property type="entry name" value="AB_hydrolase_1"/>
</dbReference>
<dbReference type="GeneID" id="19303847"/>
<dbReference type="RefSeq" id="XP_007864645.1">
    <property type="nucleotide sequence ID" value="XM_007866454.1"/>
</dbReference>
<dbReference type="GO" id="GO:0016787">
    <property type="term" value="F:hydrolase activity"/>
    <property type="evidence" value="ECO:0007669"/>
    <property type="project" value="UniProtKB-KW"/>
</dbReference>
<evidence type="ECO:0000259" key="5">
    <source>
        <dbReference type="Pfam" id="PF08386"/>
    </source>
</evidence>
<dbReference type="PANTHER" id="PTHR43248:SF25">
    <property type="entry name" value="AB HYDROLASE-1 DOMAIN-CONTAINING PROTEIN-RELATED"/>
    <property type="match status" value="1"/>
</dbReference>
<name>S7QE55_GLOTA</name>
<evidence type="ECO:0000313" key="7">
    <source>
        <dbReference type="Proteomes" id="UP000030669"/>
    </source>
</evidence>
<feature type="region of interest" description="Disordered" evidence="3">
    <location>
        <begin position="363"/>
        <end position="470"/>
    </location>
</feature>
<dbReference type="KEGG" id="gtr:GLOTRDRAFT_137872"/>
<dbReference type="Gene3D" id="3.40.50.1820">
    <property type="entry name" value="alpha/beta hydrolase"/>
    <property type="match status" value="1"/>
</dbReference>
<feature type="region of interest" description="Disordered" evidence="3">
    <location>
        <begin position="230"/>
        <end position="249"/>
    </location>
</feature>
<keyword evidence="2" id="KW-0378">Hydrolase</keyword>
<feature type="region of interest" description="Disordered" evidence="3">
    <location>
        <begin position="183"/>
        <end position="203"/>
    </location>
</feature>
<dbReference type="InterPro" id="IPR029058">
    <property type="entry name" value="AB_hydrolase_fold"/>
</dbReference>
<evidence type="ECO:0000313" key="6">
    <source>
        <dbReference type="EMBL" id="EPQ57573.1"/>
    </source>
</evidence>
<reference evidence="6 7" key="1">
    <citation type="journal article" date="2012" name="Science">
        <title>The Paleozoic origin of enzymatic lignin decomposition reconstructed from 31 fungal genomes.</title>
        <authorList>
            <person name="Floudas D."/>
            <person name="Binder M."/>
            <person name="Riley R."/>
            <person name="Barry K."/>
            <person name="Blanchette R.A."/>
            <person name="Henrissat B."/>
            <person name="Martinez A.T."/>
            <person name="Otillar R."/>
            <person name="Spatafora J.W."/>
            <person name="Yadav J.S."/>
            <person name="Aerts A."/>
            <person name="Benoit I."/>
            <person name="Boyd A."/>
            <person name="Carlson A."/>
            <person name="Copeland A."/>
            <person name="Coutinho P.M."/>
            <person name="de Vries R.P."/>
            <person name="Ferreira P."/>
            <person name="Findley K."/>
            <person name="Foster B."/>
            <person name="Gaskell J."/>
            <person name="Glotzer D."/>
            <person name="Gorecki P."/>
            <person name="Heitman J."/>
            <person name="Hesse C."/>
            <person name="Hori C."/>
            <person name="Igarashi K."/>
            <person name="Jurgens J.A."/>
            <person name="Kallen N."/>
            <person name="Kersten P."/>
            <person name="Kohler A."/>
            <person name="Kuees U."/>
            <person name="Kumar T.K.A."/>
            <person name="Kuo A."/>
            <person name="LaButti K."/>
            <person name="Larrondo L.F."/>
            <person name="Lindquist E."/>
            <person name="Ling A."/>
            <person name="Lombard V."/>
            <person name="Lucas S."/>
            <person name="Lundell T."/>
            <person name="Martin R."/>
            <person name="McLaughlin D.J."/>
            <person name="Morgenstern I."/>
            <person name="Morin E."/>
            <person name="Murat C."/>
            <person name="Nagy L.G."/>
            <person name="Nolan M."/>
            <person name="Ohm R.A."/>
            <person name="Patyshakuliyeva A."/>
            <person name="Rokas A."/>
            <person name="Ruiz-Duenas F.J."/>
            <person name="Sabat G."/>
            <person name="Salamov A."/>
            <person name="Samejima M."/>
            <person name="Schmutz J."/>
            <person name="Slot J.C."/>
            <person name="St John F."/>
            <person name="Stenlid J."/>
            <person name="Sun H."/>
            <person name="Sun S."/>
            <person name="Syed K."/>
            <person name="Tsang A."/>
            <person name="Wiebenga A."/>
            <person name="Young D."/>
            <person name="Pisabarro A."/>
            <person name="Eastwood D.C."/>
            <person name="Martin F."/>
            <person name="Cullen D."/>
            <person name="Grigoriev I.V."/>
            <person name="Hibbett D.S."/>
        </authorList>
    </citation>
    <scope>NUCLEOTIDE SEQUENCE [LARGE SCALE GENOMIC DNA]</scope>
    <source>
        <strain evidence="6 7">ATCC 11539</strain>
    </source>
</reference>
<organism evidence="6 7">
    <name type="scientific">Gloeophyllum trabeum (strain ATCC 11539 / FP-39264 / Madison 617)</name>
    <name type="common">Brown rot fungus</name>
    <dbReference type="NCBI Taxonomy" id="670483"/>
    <lineage>
        <taxon>Eukaryota</taxon>
        <taxon>Fungi</taxon>
        <taxon>Dikarya</taxon>
        <taxon>Basidiomycota</taxon>
        <taxon>Agaricomycotina</taxon>
        <taxon>Agaricomycetes</taxon>
        <taxon>Gloeophyllales</taxon>
        <taxon>Gloeophyllaceae</taxon>
        <taxon>Gloeophyllum</taxon>
    </lineage>
</organism>
<feature type="compositionally biased region" description="Basic residues" evidence="3">
    <location>
        <begin position="93"/>
        <end position="103"/>
    </location>
</feature>
<dbReference type="eggNOG" id="ENOG502S0WE">
    <property type="taxonomic scope" value="Eukaryota"/>
</dbReference>
<evidence type="ECO:0000256" key="1">
    <source>
        <dbReference type="ARBA" id="ARBA00010088"/>
    </source>
</evidence>
<dbReference type="PANTHER" id="PTHR43248">
    <property type="entry name" value="2-SUCCINYL-6-HYDROXY-2,4-CYCLOHEXADIENE-1-CARBOXYLATE SYNTHASE"/>
    <property type="match status" value="1"/>
</dbReference>
<dbReference type="InterPro" id="IPR051601">
    <property type="entry name" value="Serine_prot/Carboxylest_S33"/>
</dbReference>
<accession>S7QE55</accession>
<dbReference type="Pfam" id="PF00561">
    <property type="entry name" value="Abhydrolase_1"/>
    <property type="match status" value="1"/>
</dbReference>
<feature type="region of interest" description="Disordered" evidence="3">
    <location>
        <begin position="21"/>
        <end position="108"/>
    </location>
</feature>
<proteinExistence type="inferred from homology"/>
<feature type="domain" description="Peptidase S33 tripeptidyl aminopeptidase-like C-terminal" evidence="5">
    <location>
        <begin position="870"/>
        <end position="972"/>
    </location>
</feature>
<dbReference type="STRING" id="670483.S7QE55"/>
<keyword evidence="7" id="KW-1185">Reference proteome</keyword>
<dbReference type="AlphaFoldDB" id="S7QE55"/>